<dbReference type="CDD" id="cd00776">
    <property type="entry name" value="AsxRS_core"/>
    <property type="match status" value="1"/>
</dbReference>
<keyword evidence="2 7" id="KW-0436">Ligase</keyword>
<dbReference type="InterPro" id="IPR045864">
    <property type="entry name" value="aa-tRNA-synth_II/BPL/LPL"/>
</dbReference>
<dbReference type="GO" id="GO:0004816">
    <property type="term" value="F:asparagine-tRNA ligase activity"/>
    <property type="evidence" value="ECO:0007669"/>
    <property type="project" value="UniProtKB-UniRule"/>
</dbReference>
<dbReference type="GO" id="GO:0140096">
    <property type="term" value="F:catalytic activity, acting on a protein"/>
    <property type="evidence" value="ECO:0007669"/>
    <property type="project" value="UniProtKB-ARBA"/>
</dbReference>
<dbReference type="PANTHER" id="PTHR22594:SF34">
    <property type="entry name" value="ASPARAGINE--TRNA LIGASE, MITOCHONDRIAL-RELATED"/>
    <property type="match status" value="1"/>
</dbReference>
<accession>A0A9D1TWP6</accession>
<dbReference type="FunFam" id="3.30.930.10:FF:000016">
    <property type="entry name" value="Asparagine--tRNA ligase"/>
    <property type="match status" value="1"/>
</dbReference>
<evidence type="ECO:0000313" key="9">
    <source>
        <dbReference type="EMBL" id="HIW08344.1"/>
    </source>
</evidence>
<evidence type="ECO:0000256" key="5">
    <source>
        <dbReference type="ARBA" id="ARBA00022917"/>
    </source>
</evidence>
<comment type="catalytic activity">
    <reaction evidence="7">
        <text>tRNA(Asn) + L-asparagine + ATP = L-asparaginyl-tRNA(Asn) + AMP + diphosphate + H(+)</text>
        <dbReference type="Rhea" id="RHEA:11180"/>
        <dbReference type="Rhea" id="RHEA-COMP:9659"/>
        <dbReference type="Rhea" id="RHEA-COMP:9674"/>
        <dbReference type="ChEBI" id="CHEBI:15378"/>
        <dbReference type="ChEBI" id="CHEBI:30616"/>
        <dbReference type="ChEBI" id="CHEBI:33019"/>
        <dbReference type="ChEBI" id="CHEBI:58048"/>
        <dbReference type="ChEBI" id="CHEBI:78442"/>
        <dbReference type="ChEBI" id="CHEBI:78515"/>
        <dbReference type="ChEBI" id="CHEBI:456215"/>
        <dbReference type="EC" id="6.1.1.22"/>
    </reaction>
</comment>
<dbReference type="NCBIfam" id="NF003037">
    <property type="entry name" value="PRK03932.1"/>
    <property type="match status" value="1"/>
</dbReference>
<dbReference type="Pfam" id="PF01336">
    <property type="entry name" value="tRNA_anti-codon"/>
    <property type="match status" value="1"/>
</dbReference>
<feature type="domain" description="Aminoacyl-transfer RNA synthetases class-II family profile" evidence="8">
    <location>
        <begin position="105"/>
        <end position="454"/>
    </location>
</feature>
<evidence type="ECO:0000256" key="7">
    <source>
        <dbReference type="HAMAP-Rule" id="MF_00534"/>
    </source>
</evidence>
<dbReference type="Proteomes" id="UP000823933">
    <property type="component" value="Unassembled WGS sequence"/>
</dbReference>
<evidence type="ECO:0000256" key="1">
    <source>
        <dbReference type="ARBA" id="ARBA00008226"/>
    </source>
</evidence>
<reference evidence="9" key="1">
    <citation type="journal article" date="2021" name="PeerJ">
        <title>Extensive microbial diversity within the chicken gut microbiome revealed by metagenomics and culture.</title>
        <authorList>
            <person name="Gilroy R."/>
            <person name="Ravi A."/>
            <person name="Getino M."/>
            <person name="Pursley I."/>
            <person name="Horton D.L."/>
            <person name="Alikhan N.F."/>
            <person name="Baker D."/>
            <person name="Gharbi K."/>
            <person name="Hall N."/>
            <person name="Watson M."/>
            <person name="Adriaenssens E.M."/>
            <person name="Foster-Nyarko E."/>
            <person name="Jarju S."/>
            <person name="Secka A."/>
            <person name="Antonio M."/>
            <person name="Oren A."/>
            <person name="Chaudhuri R.R."/>
            <person name="La Ragione R."/>
            <person name="Hildebrand F."/>
            <person name="Pallen M.J."/>
        </authorList>
    </citation>
    <scope>NUCLEOTIDE SEQUENCE</scope>
    <source>
        <strain evidence="9">ChiHcolR34-3080</strain>
    </source>
</reference>
<dbReference type="Gene3D" id="2.40.50.140">
    <property type="entry name" value="Nucleic acid-binding proteins"/>
    <property type="match status" value="1"/>
</dbReference>
<keyword evidence="4 7" id="KW-0067">ATP-binding</keyword>
<dbReference type="Pfam" id="PF00152">
    <property type="entry name" value="tRNA-synt_2"/>
    <property type="match status" value="1"/>
</dbReference>
<dbReference type="GO" id="GO:0005737">
    <property type="term" value="C:cytoplasm"/>
    <property type="evidence" value="ECO:0007669"/>
    <property type="project" value="UniProtKB-SubCell"/>
</dbReference>
<evidence type="ECO:0000256" key="4">
    <source>
        <dbReference type="ARBA" id="ARBA00022840"/>
    </source>
</evidence>
<organism evidence="9 10">
    <name type="scientific">Candidatus Faecalibacterium intestinigallinarum</name>
    <dbReference type="NCBI Taxonomy" id="2838581"/>
    <lineage>
        <taxon>Bacteria</taxon>
        <taxon>Bacillati</taxon>
        <taxon>Bacillota</taxon>
        <taxon>Clostridia</taxon>
        <taxon>Eubacteriales</taxon>
        <taxon>Oscillospiraceae</taxon>
        <taxon>Faecalibacterium</taxon>
    </lineage>
</organism>
<evidence type="ECO:0000256" key="3">
    <source>
        <dbReference type="ARBA" id="ARBA00022741"/>
    </source>
</evidence>
<dbReference type="HAMAP" id="MF_00534">
    <property type="entry name" value="Asn_tRNA_synth"/>
    <property type="match status" value="1"/>
</dbReference>
<gene>
    <name evidence="7 9" type="primary">asnS</name>
    <name evidence="9" type="ORF">H9890_02950</name>
</gene>
<evidence type="ECO:0000256" key="2">
    <source>
        <dbReference type="ARBA" id="ARBA00022598"/>
    </source>
</evidence>
<dbReference type="GO" id="GO:0003676">
    <property type="term" value="F:nucleic acid binding"/>
    <property type="evidence" value="ECO:0007669"/>
    <property type="project" value="InterPro"/>
</dbReference>
<dbReference type="NCBIfam" id="TIGR00457">
    <property type="entry name" value="asnS"/>
    <property type="match status" value="1"/>
</dbReference>
<comment type="caution">
    <text evidence="9">The sequence shown here is derived from an EMBL/GenBank/DDBJ whole genome shotgun (WGS) entry which is preliminary data.</text>
</comment>
<dbReference type="InterPro" id="IPR002312">
    <property type="entry name" value="Asp/Asn-tRNA-synth_IIb"/>
</dbReference>
<dbReference type="InterPro" id="IPR004364">
    <property type="entry name" value="Aa-tRNA-synt_II"/>
</dbReference>
<keyword evidence="5 7" id="KW-0648">Protein biosynthesis</keyword>
<evidence type="ECO:0000313" key="10">
    <source>
        <dbReference type="Proteomes" id="UP000823933"/>
    </source>
</evidence>
<dbReference type="PRINTS" id="PR01042">
    <property type="entry name" value="TRNASYNTHASP"/>
</dbReference>
<dbReference type="PROSITE" id="PS50862">
    <property type="entry name" value="AA_TRNA_LIGASE_II"/>
    <property type="match status" value="1"/>
</dbReference>
<keyword evidence="6 7" id="KW-0030">Aminoacyl-tRNA synthetase</keyword>
<dbReference type="PANTHER" id="PTHR22594">
    <property type="entry name" value="ASPARTYL/LYSYL-TRNA SYNTHETASE"/>
    <property type="match status" value="1"/>
</dbReference>
<evidence type="ECO:0000256" key="6">
    <source>
        <dbReference type="ARBA" id="ARBA00023146"/>
    </source>
</evidence>
<proteinExistence type="inferred from homology"/>
<keyword evidence="3 7" id="KW-0547">Nucleotide-binding</keyword>
<dbReference type="SUPFAM" id="SSF55681">
    <property type="entry name" value="Class II aaRS and biotin synthetases"/>
    <property type="match status" value="1"/>
</dbReference>
<dbReference type="InterPro" id="IPR004365">
    <property type="entry name" value="NA-bd_OB_tRNA"/>
</dbReference>
<dbReference type="GO" id="GO:0006421">
    <property type="term" value="P:asparaginyl-tRNA aminoacylation"/>
    <property type="evidence" value="ECO:0007669"/>
    <property type="project" value="UniProtKB-UniRule"/>
</dbReference>
<protein>
    <recommendedName>
        <fullName evidence="7">Asparagine--tRNA ligase</fullName>
        <ecNumber evidence="7">6.1.1.22</ecNumber>
    </recommendedName>
    <alternativeName>
        <fullName evidence="7">Asparaginyl-tRNA synthetase</fullName>
        <shortName evidence="7">AsnRS</shortName>
    </alternativeName>
</protein>
<name>A0A9D1TWP6_9FIRM</name>
<comment type="subunit">
    <text evidence="7">Homodimer.</text>
</comment>
<dbReference type="AlphaFoldDB" id="A0A9D1TWP6"/>
<dbReference type="InterPro" id="IPR012340">
    <property type="entry name" value="NA-bd_OB-fold"/>
</dbReference>
<dbReference type="GO" id="GO:0016740">
    <property type="term" value="F:transferase activity"/>
    <property type="evidence" value="ECO:0007669"/>
    <property type="project" value="UniProtKB-ARBA"/>
</dbReference>
<sequence length="462" mass="52313">MERTEIASLYRAAPADGTVLTVCGWAKNIRDSKNIGFIALSDGGCFKTLQVVFEAAKLENYEEVAHAGLYTSMRVTGRLILTPQAKQPFELNADSIEILGACPSDEYPLQKKKMSMEYLRTMPTLRPRTNTFNAAFRVRSVAAYAIHRFFQENGFVYAHSPILTASDCEGAGEMFRVTTLDLDSLPKTEDGRTDYSQDFFGKPVNLTVSGQLEAEAMAMAFGKVYTFGPTFRAEKSFTTRHAAEFWMIEPEMAFCDLSGYMDVAEAMTKYVIRYVLDNCPDEMDFFNKFIDKGLIERLELVAGSEFGRVSYTDAVEILKKNNKKFQYPVEWGVDIQTEHERYLTEVVFKKPVFVTDYPKEIKSFYMKQNPDGRTVAAADMLVPGIGELIGGSQREEDYDKLAARMDELGLDKAGYDWYLDLRRFGSVEHAGFGLGFERMLMYLTGIQNIRDVLPFPRTAYGF</sequence>
<evidence type="ECO:0000259" key="8">
    <source>
        <dbReference type="PROSITE" id="PS50862"/>
    </source>
</evidence>
<dbReference type="InterPro" id="IPR006195">
    <property type="entry name" value="aa-tRNA-synth_II"/>
</dbReference>
<dbReference type="EC" id="6.1.1.22" evidence="7"/>
<reference evidence="9" key="2">
    <citation type="submission" date="2021-04" db="EMBL/GenBank/DDBJ databases">
        <authorList>
            <person name="Gilroy R."/>
        </authorList>
    </citation>
    <scope>NUCLEOTIDE SEQUENCE</scope>
    <source>
        <strain evidence="9">ChiHcolR34-3080</strain>
    </source>
</reference>
<dbReference type="InterPro" id="IPR004522">
    <property type="entry name" value="Asn-tRNA-ligase"/>
</dbReference>
<keyword evidence="7" id="KW-0963">Cytoplasm</keyword>
<dbReference type="Gene3D" id="3.30.930.10">
    <property type="entry name" value="Bira Bifunctional Protein, Domain 2"/>
    <property type="match status" value="1"/>
</dbReference>
<comment type="subcellular location">
    <subcellularLocation>
        <location evidence="7">Cytoplasm</location>
    </subcellularLocation>
</comment>
<dbReference type="EMBL" id="DXHQ01000036">
    <property type="protein sequence ID" value="HIW08344.1"/>
    <property type="molecule type" value="Genomic_DNA"/>
</dbReference>
<dbReference type="SUPFAM" id="SSF50249">
    <property type="entry name" value="Nucleic acid-binding proteins"/>
    <property type="match status" value="1"/>
</dbReference>
<dbReference type="GO" id="GO:0005524">
    <property type="term" value="F:ATP binding"/>
    <property type="evidence" value="ECO:0007669"/>
    <property type="project" value="UniProtKB-UniRule"/>
</dbReference>
<dbReference type="CDD" id="cd04318">
    <property type="entry name" value="EcAsnRS_like_N"/>
    <property type="match status" value="1"/>
</dbReference>
<comment type="similarity">
    <text evidence="1 7">Belongs to the class-II aminoacyl-tRNA synthetase family.</text>
</comment>